<feature type="region of interest" description="Disordered" evidence="1">
    <location>
        <begin position="323"/>
        <end position="361"/>
    </location>
</feature>
<feature type="compositionally biased region" description="Polar residues" evidence="1">
    <location>
        <begin position="272"/>
        <end position="281"/>
    </location>
</feature>
<feature type="compositionally biased region" description="Polar residues" evidence="1">
    <location>
        <begin position="42"/>
        <end position="53"/>
    </location>
</feature>
<feature type="domain" description="DUF6532" evidence="2">
    <location>
        <begin position="379"/>
        <end position="596"/>
    </location>
</feature>
<reference evidence="4" key="2">
    <citation type="submission" date="2015-01" db="EMBL/GenBank/DDBJ databases">
        <title>Evolutionary Origins and Diversification of the Mycorrhizal Mutualists.</title>
        <authorList>
            <consortium name="DOE Joint Genome Institute"/>
            <consortium name="Mycorrhizal Genomics Consortium"/>
            <person name="Kohler A."/>
            <person name="Kuo A."/>
            <person name="Nagy L.G."/>
            <person name="Floudas D."/>
            <person name="Copeland A."/>
            <person name="Barry K.W."/>
            <person name="Cichocki N."/>
            <person name="Veneault-Fourrey C."/>
            <person name="LaButti K."/>
            <person name="Lindquist E.A."/>
            <person name="Lipzen A."/>
            <person name="Lundell T."/>
            <person name="Morin E."/>
            <person name="Murat C."/>
            <person name="Riley R."/>
            <person name="Ohm R."/>
            <person name="Sun H."/>
            <person name="Tunlid A."/>
            <person name="Henrissat B."/>
            <person name="Grigoriev I.V."/>
            <person name="Hibbett D.S."/>
            <person name="Martin F."/>
        </authorList>
    </citation>
    <scope>NUCLEOTIDE SEQUENCE [LARGE SCALE GENOMIC DNA]</scope>
    <source>
        <strain evidence="4">h7</strain>
    </source>
</reference>
<feature type="compositionally biased region" description="Polar residues" evidence="1">
    <location>
        <begin position="230"/>
        <end position="246"/>
    </location>
</feature>
<dbReference type="OrthoDB" id="3225557at2759"/>
<dbReference type="InterPro" id="IPR045341">
    <property type="entry name" value="DUF6532"/>
</dbReference>
<evidence type="ECO:0000313" key="3">
    <source>
        <dbReference type="EMBL" id="KIM34909.1"/>
    </source>
</evidence>
<dbReference type="STRING" id="686832.A0A0C3BS60"/>
<protein>
    <recommendedName>
        <fullName evidence="2">DUF6532 domain-containing protein</fullName>
    </recommendedName>
</protein>
<gene>
    <name evidence="3" type="ORF">M413DRAFT_32927</name>
</gene>
<name>A0A0C3BS60_HEBCY</name>
<dbReference type="AlphaFoldDB" id="A0A0C3BS60"/>
<organism evidence="3 4">
    <name type="scientific">Hebeloma cylindrosporum</name>
    <dbReference type="NCBI Taxonomy" id="76867"/>
    <lineage>
        <taxon>Eukaryota</taxon>
        <taxon>Fungi</taxon>
        <taxon>Dikarya</taxon>
        <taxon>Basidiomycota</taxon>
        <taxon>Agaricomycotina</taxon>
        <taxon>Agaricomycetes</taxon>
        <taxon>Agaricomycetidae</taxon>
        <taxon>Agaricales</taxon>
        <taxon>Agaricineae</taxon>
        <taxon>Hymenogastraceae</taxon>
        <taxon>Hebeloma</taxon>
    </lineage>
</organism>
<reference evidence="3 4" key="1">
    <citation type="submission" date="2014-04" db="EMBL/GenBank/DDBJ databases">
        <authorList>
            <consortium name="DOE Joint Genome Institute"/>
            <person name="Kuo A."/>
            <person name="Gay G."/>
            <person name="Dore J."/>
            <person name="Kohler A."/>
            <person name="Nagy L.G."/>
            <person name="Floudas D."/>
            <person name="Copeland A."/>
            <person name="Barry K.W."/>
            <person name="Cichocki N."/>
            <person name="Veneault-Fourrey C."/>
            <person name="LaButti K."/>
            <person name="Lindquist E.A."/>
            <person name="Lipzen A."/>
            <person name="Lundell T."/>
            <person name="Morin E."/>
            <person name="Murat C."/>
            <person name="Sun H."/>
            <person name="Tunlid A."/>
            <person name="Henrissat B."/>
            <person name="Grigoriev I.V."/>
            <person name="Hibbett D.S."/>
            <person name="Martin F."/>
            <person name="Nordberg H.P."/>
            <person name="Cantor M.N."/>
            <person name="Hua S.X."/>
        </authorList>
    </citation>
    <scope>NUCLEOTIDE SEQUENCE [LARGE SCALE GENOMIC DNA]</scope>
    <source>
        <strain evidence="4">h7</strain>
    </source>
</reference>
<dbReference type="EMBL" id="KN831845">
    <property type="protein sequence ID" value="KIM34909.1"/>
    <property type="molecule type" value="Genomic_DNA"/>
</dbReference>
<accession>A0A0C3BS60</accession>
<feature type="compositionally biased region" description="Acidic residues" evidence="1">
    <location>
        <begin position="153"/>
        <end position="163"/>
    </location>
</feature>
<keyword evidence="4" id="KW-1185">Reference proteome</keyword>
<evidence type="ECO:0000313" key="4">
    <source>
        <dbReference type="Proteomes" id="UP000053424"/>
    </source>
</evidence>
<dbReference type="HOGENOM" id="CLU_427618_0_0_1"/>
<sequence length="640" mass="69181">MSYEDSPAELRKADLKAKRAITRVNNLREQHERERKLVEETAGSTRKSKQSAQKIWRDAMGTGHSASSSTRKRTVSQGQERHSEENPSKVQKTSNTSLKTLGVQPAADLATTASEDSDDVAPTKSLGKSTQASGKKAASRSLKSHSKPKNADVGEDSTGESSEESGNGCEKSQASSDEDDELASGRLNPQQSAEQFAAEAVTSVQNSKGAKALFDSDDDAVMGRPARIRASSTSSGGRTVPASSETDAYGAAASDKMDEDEDKATDEVKKVQISNHIQNDSENSDDIVVPTSSKKIKLKKLRKAGVKRTEAFKTEQPTIAKEASISRASKNRGTNGKDTASKSWPAHARIIPNPSGNGDMRLQEQDPLISRLIRDGMEVVTKHALFTHAWPDVDSGAAFRSDILQRVTKSRRASDPNVVDVIERVKVDAEFAKELSVAMVSRLPILRSPIKMSASTEIAGFMLGKGSRCVERVKALKEKDLYIFPGDWAPGNLWKPESHRPFLNDALIDILKTSFFATSTAVGFKFQNSYVSTVDGRTEPELPIAMVALAATGMYAALSDWSGGTQVVNSNGRVGAKFEGNLFVGTYRRLVGVLEALQKQSPIGFHSILSELYTKVIGDAVAEANQPSGALDVMDVSRYQ</sequence>
<evidence type="ECO:0000259" key="2">
    <source>
        <dbReference type="Pfam" id="PF20149"/>
    </source>
</evidence>
<feature type="compositionally biased region" description="Polar residues" evidence="1">
    <location>
        <begin position="326"/>
        <end position="342"/>
    </location>
</feature>
<feature type="compositionally biased region" description="Basic and acidic residues" evidence="1">
    <location>
        <begin position="26"/>
        <end position="39"/>
    </location>
</feature>
<evidence type="ECO:0000256" key="1">
    <source>
        <dbReference type="SAM" id="MobiDB-lite"/>
    </source>
</evidence>
<dbReference type="Proteomes" id="UP000053424">
    <property type="component" value="Unassembled WGS sequence"/>
</dbReference>
<proteinExistence type="predicted"/>
<feature type="compositionally biased region" description="Polar residues" evidence="1">
    <location>
        <begin position="88"/>
        <end position="99"/>
    </location>
</feature>
<feature type="region of interest" description="Disordered" evidence="1">
    <location>
        <begin position="24"/>
        <end position="286"/>
    </location>
</feature>
<dbReference type="Pfam" id="PF20149">
    <property type="entry name" value="DUF6532"/>
    <property type="match status" value="1"/>
</dbReference>